<dbReference type="InterPro" id="IPR002566">
    <property type="entry name" value="Msp4_OMP-like"/>
</dbReference>
<dbReference type="SUPFAM" id="SSF56925">
    <property type="entry name" value="OMPA-like"/>
    <property type="match status" value="1"/>
</dbReference>
<feature type="domain" description="Msp4/OMP-like" evidence="2">
    <location>
        <begin position="81"/>
        <end position="224"/>
    </location>
</feature>
<dbReference type="EMBL" id="JACASI010000031">
    <property type="protein sequence ID" value="MCQ3830038.1"/>
    <property type="molecule type" value="Genomic_DNA"/>
</dbReference>
<evidence type="ECO:0000313" key="3">
    <source>
        <dbReference type="EMBL" id="MCQ3830038.1"/>
    </source>
</evidence>
<evidence type="ECO:0000256" key="1">
    <source>
        <dbReference type="SAM" id="SignalP"/>
    </source>
</evidence>
<feature type="chain" id="PRO_5047490048" evidence="1">
    <location>
        <begin position="23"/>
        <end position="258"/>
    </location>
</feature>
<name>A0ABT1P1N8_9GAMM</name>
<reference evidence="3" key="1">
    <citation type="thesis" date="2020" institute="Technische Universitat Dresden" country="Dresden, Germany">
        <title>The Agarolytic System of Microbulbifer elongatus PORT2, Isolated from Batu Karas, Pangandaran West Java Indonesia.</title>
        <authorList>
            <person name="Anggraeni S.R."/>
        </authorList>
    </citation>
    <scope>NUCLEOTIDE SEQUENCE</scope>
    <source>
        <strain evidence="3">PORT2</strain>
    </source>
</reference>
<proteinExistence type="predicted"/>
<sequence>MFTIKQRALVIALGLASANSLADGFYLSGSLSYNDMDDTYNDGSFTEEFITGPGTNIPAGIALPAGTAVGWHTDVEGGAGVNLAIGWQMDQWRFEAEYAYAGHDVDTHRNVMAADIDLGNEDAAVLVSGAPGNLGVSVADLVADGRGDFSTDYLFVNAYYDFDSSWTLKPYIGAGIGNAWVDVEYRPSGVGIIDDDDSVLAYQVMAGLNYWCSEQLSFFGGLRWRQTDDIEVDADLLPASFEMENESWLAEIGARWTF</sequence>
<gene>
    <name evidence="3" type="ORF">HXX02_11320</name>
</gene>
<accession>A0ABT1P1N8</accession>
<dbReference type="InterPro" id="IPR011250">
    <property type="entry name" value="OMP/PagP_B-barrel"/>
</dbReference>
<comment type="caution">
    <text evidence="3">The sequence shown here is derived from an EMBL/GenBank/DDBJ whole genome shotgun (WGS) entry which is preliminary data.</text>
</comment>
<dbReference type="RefSeq" id="WP_255875035.1">
    <property type="nucleotide sequence ID" value="NZ_JACASI010000031.1"/>
</dbReference>
<protein>
    <submittedName>
        <fullName evidence="3">Outer membrane beta-barrel protein</fullName>
    </submittedName>
</protein>
<keyword evidence="4" id="KW-1185">Reference proteome</keyword>
<evidence type="ECO:0000259" key="2">
    <source>
        <dbReference type="Pfam" id="PF01617"/>
    </source>
</evidence>
<dbReference type="Proteomes" id="UP001205566">
    <property type="component" value="Unassembled WGS sequence"/>
</dbReference>
<evidence type="ECO:0000313" key="4">
    <source>
        <dbReference type="Proteomes" id="UP001205566"/>
    </source>
</evidence>
<dbReference type="Gene3D" id="2.40.160.20">
    <property type="match status" value="1"/>
</dbReference>
<dbReference type="Pfam" id="PF01617">
    <property type="entry name" value="Surface_Ag_2"/>
    <property type="match status" value="1"/>
</dbReference>
<feature type="signal peptide" evidence="1">
    <location>
        <begin position="1"/>
        <end position="22"/>
    </location>
</feature>
<organism evidence="3 4">
    <name type="scientific">Microbulbifer elongatus</name>
    <dbReference type="NCBI Taxonomy" id="86173"/>
    <lineage>
        <taxon>Bacteria</taxon>
        <taxon>Pseudomonadati</taxon>
        <taxon>Pseudomonadota</taxon>
        <taxon>Gammaproteobacteria</taxon>
        <taxon>Cellvibrionales</taxon>
        <taxon>Microbulbiferaceae</taxon>
        <taxon>Microbulbifer</taxon>
    </lineage>
</organism>
<keyword evidence="1" id="KW-0732">Signal</keyword>